<name>A0A7Y8V0H2_9PSED</name>
<accession>A0A7Y8V0H2</accession>
<feature type="non-terminal residue" evidence="2">
    <location>
        <position position="84"/>
    </location>
</feature>
<feature type="compositionally biased region" description="Basic and acidic residues" evidence="1">
    <location>
        <begin position="51"/>
        <end position="61"/>
    </location>
</feature>
<protein>
    <submittedName>
        <fullName evidence="2">Uncharacterized protein</fullName>
    </submittedName>
</protein>
<proteinExistence type="predicted"/>
<dbReference type="Proteomes" id="UP000543908">
    <property type="component" value="Unassembled WGS sequence"/>
</dbReference>
<organism evidence="2 3">
    <name type="scientific">Pseudomonas allii</name>
    <dbReference type="NCBI Taxonomy" id="2740531"/>
    <lineage>
        <taxon>Bacteria</taxon>
        <taxon>Pseudomonadati</taxon>
        <taxon>Pseudomonadota</taxon>
        <taxon>Gammaproteobacteria</taxon>
        <taxon>Pseudomonadales</taxon>
        <taxon>Pseudomonadaceae</taxon>
        <taxon>Pseudomonas</taxon>
    </lineage>
</organism>
<dbReference type="RefSeq" id="WP_179040844.1">
    <property type="nucleotide sequence ID" value="NZ_JABUHS010000251.1"/>
</dbReference>
<feature type="region of interest" description="Disordered" evidence="1">
    <location>
        <begin position="1"/>
        <end position="84"/>
    </location>
</feature>
<evidence type="ECO:0000313" key="3">
    <source>
        <dbReference type="Proteomes" id="UP000543908"/>
    </source>
</evidence>
<evidence type="ECO:0000313" key="2">
    <source>
        <dbReference type="EMBL" id="NWN64100.1"/>
    </source>
</evidence>
<dbReference type="AlphaFoldDB" id="A0A7Y8V0H2"/>
<dbReference type="EMBL" id="JABUHS010000251">
    <property type="protein sequence ID" value="NWN64100.1"/>
    <property type="molecule type" value="Genomic_DNA"/>
</dbReference>
<evidence type="ECO:0000256" key="1">
    <source>
        <dbReference type="SAM" id="MobiDB-lite"/>
    </source>
</evidence>
<reference evidence="2 3" key="1">
    <citation type="submission" date="2020-05" db="EMBL/GenBank/DDBJ databases">
        <title>Onion-isolated Pseudomonas sp.</title>
        <authorList>
            <person name="Fujikawa T."/>
            <person name="Sawada H."/>
        </authorList>
    </citation>
    <scope>NUCLEOTIDE SEQUENCE [LARGE SCALE GENOMIC DNA]</scope>
    <source>
        <strain evidence="2 3">MAFF 301512</strain>
    </source>
</reference>
<gene>
    <name evidence="2" type="ORF">HT123_24890</name>
</gene>
<comment type="caution">
    <text evidence="2">The sequence shown here is derived from an EMBL/GenBank/DDBJ whole genome shotgun (WGS) entry which is preliminary data.</text>
</comment>
<sequence length="84" mass="8931">MTTQPLDRSSDPKAFPRTPPKSGAQFHVLLKQSANNKKVEAQDKTPSGLDASKKDGYELAAKDATPPKALADYKAIGPPDEVGP</sequence>